<evidence type="ECO:0000259" key="6">
    <source>
        <dbReference type="SMART" id="SM00385"/>
    </source>
</evidence>
<feature type="domain" description="Cyclin-like" evidence="6">
    <location>
        <begin position="359"/>
        <end position="443"/>
    </location>
</feature>
<evidence type="ECO:0000256" key="2">
    <source>
        <dbReference type="ARBA" id="ARBA00023127"/>
    </source>
</evidence>
<dbReference type="InterPro" id="IPR006671">
    <property type="entry name" value="Cyclin_N"/>
</dbReference>
<reference evidence="9" key="2">
    <citation type="submission" date="2025-08" db="UniProtKB">
        <authorList>
            <consortium name="RefSeq"/>
        </authorList>
    </citation>
    <scope>IDENTIFICATION</scope>
</reference>
<dbReference type="SUPFAM" id="SSF47954">
    <property type="entry name" value="Cyclin-like"/>
    <property type="match status" value="2"/>
</dbReference>
<evidence type="ECO:0000259" key="7">
    <source>
        <dbReference type="SMART" id="SM01332"/>
    </source>
</evidence>
<organism evidence="8 9">
    <name type="scientific">Hydra vulgaris</name>
    <name type="common">Hydra</name>
    <name type="synonym">Hydra attenuata</name>
    <dbReference type="NCBI Taxonomy" id="6087"/>
    <lineage>
        <taxon>Eukaryota</taxon>
        <taxon>Metazoa</taxon>
        <taxon>Cnidaria</taxon>
        <taxon>Hydrozoa</taxon>
        <taxon>Hydroidolina</taxon>
        <taxon>Anthoathecata</taxon>
        <taxon>Aplanulata</taxon>
        <taxon>Hydridae</taxon>
        <taxon>Hydra</taxon>
    </lineage>
</organism>
<keyword evidence="1" id="KW-0132">Cell division</keyword>
<evidence type="ECO:0000256" key="5">
    <source>
        <dbReference type="SAM" id="MobiDB-lite"/>
    </source>
</evidence>
<dbReference type="CDD" id="cd20510">
    <property type="entry name" value="CYCLIN_CCNB3_rpt2"/>
    <property type="match status" value="1"/>
</dbReference>
<comment type="similarity">
    <text evidence="4">Belongs to the cyclin family.</text>
</comment>
<dbReference type="SMART" id="SM01332">
    <property type="entry name" value="Cyclin_C"/>
    <property type="match status" value="1"/>
</dbReference>
<dbReference type="SMART" id="SM00385">
    <property type="entry name" value="CYCLIN"/>
    <property type="match status" value="2"/>
</dbReference>
<feature type="domain" description="Cyclin-like" evidence="6">
    <location>
        <begin position="262"/>
        <end position="346"/>
    </location>
</feature>
<dbReference type="Pfam" id="PF00134">
    <property type="entry name" value="Cyclin_N"/>
    <property type="match status" value="1"/>
</dbReference>
<feature type="compositionally biased region" description="Low complexity" evidence="5">
    <location>
        <begin position="167"/>
        <end position="177"/>
    </location>
</feature>
<gene>
    <name evidence="9" type="primary">LOC100205914</name>
</gene>
<evidence type="ECO:0000313" key="8">
    <source>
        <dbReference type="Proteomes" id="UP001652625"/>
    </source>
</evidence>
<feature type="compositionally biased region" description="Polar residues" evidence="5">
    <location>
        <begin position="136"/>
        <end position="148"/>
    </location>
</feature>
<dbReference type="InterPro" id="IPR013763">
    <property type="entry name" value="Cyclin-like_dom"/>
</dbReference>
<evidence type="ECO:0000256" key="3">
    <source>
        <dbReference type="ARBA" id="ARBA00023306"/>
    </source>
</evidence>
<feature type="compositionally biased region" description="Basic and acidic residues" evidence="5">
    <location>
        <begin position="149"/>
        <end position="161"/>
    </location>
</feature>
<proteinExistence type="inferred from homology"/>
<dbReference type="Gene3D" id="1.10.472.10">
    <property type="entry name" value="Cyclin-like"/>
    <property type="match status" value="2"/>
</dbReference>
<feature type="region of interest" description="Disordered" evidence="5">
    <location>
        <begin position="16"/>
        <end position="49"/>
    </location>
</feature>
<dbReference type="PIRSF" id="PIRSF001771">
    <property type="entry name" value="Cyclin_A_B_D_E"/>
    <property type="match status" value="1"/>
</dbReference>
<accession>A0ABM4B6X8</accession>
<dbReference type="PANTHER" id="PTHR10177">
    <property type="entry name" value="CYCLINS"/>
    <property type="match status" value="1"/>
</dbReference>
<feature type="domain" description="Cyclin C-terminal" evidence="7">
    <location>
        <begin position="355"/>
        <end position="471"/>
    </location>
</feature>
<evidence type="ECO:0000256" key="1">
    <source>
        <dbReference type="ARBA" id="ARBA00022618"/>
    </source>
</evidence>
<sequence>MKETITQKSKLLIQERESTMFTRSKNQQSLIAKQKPAKRSASDISPNKAIENRKRTAFGDITNAIQAHTHRLNLARKRSKSIDSSKQAQKTKLKLSTITTRNRTKKTDSKPNLEKNEADISLPCFISEHFSSAIENGNSSKMEQSFTSDKSEYHEQSKDMPEQMNVSSTSSSGSLSGKVRPVPVIPASILQKVEEDIRSPINKYPDGLRPYDTELRDPFLVAEYAESIFQNLKKREAKYPVANYLIKENCETTGPMRAILVDWLVEVQENFELYHETLYLAVKLVDNFLQNNPTPKEQLQLVGATALLIACKIEEHHPPPLDDFQYICDDAYTHKMFINMELKIFKALDFDVNIPISYSFLRRYARVTSMSMQLLTLARYILELSLQEAQFVDVRSSKIAASCLCLALKMKDEGDWEANLSYHTGYQEKELSTLVTNLNTMVTNAPKSKLQTIRNKYLHPVFFEVAKIPAVDPLFL</sequence>
<name>A0ABM4B6X8_HYDVU</name>
<protein>
    <submittedName>
        <fullName evidence="9">G2/mitotic-specific cyclin-B3 isoform X2</fullName>
    </submittedName>
</protein>
<dbReference type="InterPro" id="IPR039361">
    <property type="entry name" value="Cyclin"/>
</dbReference>
<keyword evidence="8" id="KW-1185">Reference proteome</keyword>
<feature type="region of interest" description="Disordered" evidence="5">
    <location>
        <begin position="136"/>
        <end position="178"/>
    </location>
</feature>
<keyword evidence="2 4" id="KW-0195">Cyclin</keyword>
<dbReference type="InterPro" id="IPR036915">
    <property type="entry name" value="Cyclin-like_sf"/>
</dbReference>
<dbReference type="Pfam" id="PF02984">
    <property type="entry name" value="Cyclin_C"/>
    <property type="match status" value="1"/>
</dbReference>
<dbReference type="GeneID" id="100205914"/>
<dbReference type="InterPro" id="IPR046965">
    <property type="entry name" value="Cyclin_A/B-like"/>
</dbReference>
<evidence type="ECO:0000256" key="4">
    <source>
        <dbReference type="RuleBase" id="RU000383"/>
    </source>
</evidence>
<dbReference type="InterPro" id="IPR004367">
    <property type="entry name" value="Cyclin_C-dom"/>
</dbReference>
<keyword evidence="3" id="KW-0131">Cell cycle</keyword>
<dbReference type="RefSeq" id="XP_065644601.1">
    <property type="nucleotide sequence ID" value="XM_065788529.1"/>
</dbReference>
<reference evidence="8" key="1">
    <citation type="submission" date="2025-05" db="UniProtKB">
        <authorList>
            <consortium name="RefSeq"/>
        </authorList>
    </citation>
    <scope>NUCLEOTIDE SEQUENCE [LARGE SCALE GENOMIC DNA]</scope>
</reference>
<evidence type="ECO:0000313" key="9">
    <source>
        <dbReference type="RefSeq" id="XP_065644601.1"/>
    </source>
</evidence>
<dbReference type="Proteomes" id="UP001652625">
    <property type="component" value="Chromosome 01"/>
</dbReference>
<feature type="compositionally biased region" description="Polar residues" evidence="5">
    <location>
        <begin position="19"/>
        <end position="31"/>
    </location>
</feature>